<accession>A0A4R4W2T7</accession>
<gene>
    <name evidence="1" type="ORF">E1294_43140</name>
</gene>
<sequence>MMTTRERAPRRGRPLLRWLSNGQKATLARGAAGQAMESAHPITLRWLEARRLIRRRGPGPYAPWVITTAGRAAHQWGHYTPLHVRGTTRILTVAELETTYVVLTGMLHHDQARREPADRELEHYQQRVAGLLADGLGLSEAALPNRYVAHIAADTPLGGSPAAATSSQTGDGR</sequence>
<reference evidence="1 2" key="1">
    <citation type="submission" date="2019-03" db="EMBL/GenBank/DDBJ databases">
        <title>Draft genome sequences of novel Actinobacteria.</title>
        <authorList>
            <person name="Sahin N."/>
            <person name="Ay H."/>
            <person name="Saygin H."/>
        </authorList>
    </citation>
    <scope>NUCLEOTIDE SEQUENCE [LARGE SCALE GENOMIC DNA]</scope>
    <source>
        <strain evidence="1 2">KC712</strain>
    </source>
</reference>
<dbReference type="RefSeq" id="WP_132517093.1">
    <property type="nucleotide sequence ID" value="NZ_SMKP01000194.1"/>
</dbReference>
<dbReference type="EMBL" id="SMKP01000194">
    <property type="protein sequence ID" value="TDD12889.1"/>
    <property type="molecule type" value="Genomic_DNA"/>
</dbReference>
<organism evidence="1 2">
    <name type="scientific">Nonomuraea diastatica</name>
    <dbReference type="NCBI Taxonomy" id="1848329"/>
    <lineage>
        <taxon>Bacteria</taxon>
        <taxon>Bacillati</taxon>
        <taxon>Actinomycetota</taxon>
        <taxon>Actinomycetes</taxon>
        <taxon>Streptosporangiales</taxon>
        <taxon>Streptosporangiaceae</taxon>
        <taxon>Nonomuraea</taxon>
    </lineage>
</organism>
<dbReference type="Proteomes" id="UP000294543">
    <property type="component" value="Unassembled WGS sequence"/>
</dbReference>
<proteinExistence type="predicted"/>
<name>A0A4R4W2T7_9ACTN</name>
<keyword evidence="2" id="KW-1185">Reference proteome</keyword>
<dbReference type="AlphaFoldDB" id="A0A4R4W2T7"/>
<comment type="caution">
    <text evidence="1">The sequence shown here is derived from an EMBL/GenBank/DDBJ whole genome shotgun (WGS) entry which is preliminary data.</text>
</comment>
<protein>
    <submittedName>
        <fullName evidence="1">Uncharacterized protein</fullName>
    </submittedName>
</protein>
<evidence type="ECO:0000313" key="2">
    <source>
        <dbReference type="Proteomes" id="UP000294543"/>
    </source>
</evidence>
<evidence type="ECO:0000313" key="1">
    <source>
        <dbReference type="EMBL" id="TDD12889.1"/>
    </source>
</evidence>